<evidence type="ECO:0000313" key="3">
    <source>
        <dbReference type="EMBL" id="MCU7694792.1"/>
    </source>
</evidence>
<gene>
    <name evidence="3" type="ORF">OD355_09725</name>
</gene>
<dbReference type="RefSeq" id="WP_263038278.1">
    <property type="nucleotide sequence ID" value="NZ_JAOTPL010000013.1"/>
</dbReference>
<keyword evidence="4" id="KW-1185">Reference proteome</keyword>
<proteinExistence type="predicted"/>
<dbReference type="EMBL" id="JAOTPL010000013">
    <property type="protein sequence ID" value="MCU7694792.1"/>
    <property type="molecule type" value="Genomic_DNA"/>
</dbReference>
<dbReference type="Pfam" id="PF03629">
    <property type="entry name" value="SASA"/>
    <property type="match status" value="2"/>
</dbReference>
<comment type="caution">
    <text evidence="3">The sequence shown here is derived from an EMBL/GenBank/DDBJ whole genome shotgun (WGS) entry which is preliminary data.</text>
</comment>
<dbReference type="PANTHER" id="PTHR22901">
    <property type="entry name" value="SIALATE O-ACETYLESTERASE"/>
    <property type="match status" value="1"/>
</dbReference>
<feature type="domain" description="Sialate O-acetylesterase" evidence="2">
    <location>
        <begin position="95"/>
        <end position="200"/>
    </location>
</feature>
<evidence type="ECO:0000259" key="2">
    <source>
        <dbReference type="Pfam" id="PF03629"/>
    </source>
</evidence>
<feature type="domain" description="Sialate O-acetylesterase" evidence="2">
    <location>
        <begin position="405"/>
        <end position="525"/>
    </location>
</feature>
<dbReference type="InterPro" id="IPR008979">
    <property type="entry name" value="Galactose-bd-like_sf"/>
</dbReference>
<dbReference type="InterPro" id="IPR039329">
    <property type="entry name" value="SIAE"/>
</dbReference>
<evidence type="ECO:0000313" key="4">
    <source>
        <dbReference type="Proteomes" id="UP001209317"/>
    </source>
</evidence>
<reference evidence="3" key="1">
    <citation type="submission" date="2022-10" db="EMBL/GenBank/DDBJ databases">
        <authorList>
            <person name="Kim H.S."/>
            <person name="Kim J.-S."/>
            <person name="Suh M.K."/>
            <person name="Eom M.K."/>
            <person name="Lee J.-S."/>
        </authorList>
    </citation>
    <scope>NUCLEOTIDE SEQUENCE</scope>
    <source>
        <strain evidence="3">LIP-5</strain>
    </source>
</reference>
<dbReference type="InterPro" id="IPR005181">
    <property type="entry name" value="SASA"/>
</dbReference>
<keyword evidence="1" id="KW-0378">Hydrolase</keyword>
<protein>
    <submittedName>
        <fullName evidence="3">9-O-acetylesterase</fullName>
    </submittedName>
</protein>
<accession>A0AAE3IMJ9</accession>
<sequence length="649" mass="71954">MAAALSTALFSYADVRLPKIFGSGMVLQRAQPIPVWGWADKGEKITVQFNGRQKTVKTGTDGRWKLFLNAENHGGPYQLIIKGKNTITFNDVWVGDVWVCSGQSNMEFVLNSAQNAEEEIKAANYPKIRHIKIPRAMAYQPENDLEQPAVWEAASPETAGRFTAVGYFFARKLQQELNIPIGLIHSSWGGTDIETWISRDALEKSNLFVSDEKLASHADLESLIRQRKEKTLKKIKETQGGFADAAAVSNWKSDTFDDNSWPQVKIPGLWEQSVQNFDGIVWFRKTIHLSAAEAGKAAQLELARIDDSDDTYVNGARVGGMQNKYNDRRIYSIPAGLLKAGQNVISVRVEDTGGGGGIYGTPDEVKLTIGAKTYPLASAWRYQVEKVFDNSSANAGNPNDYPTLLYNAMINPLIGYAIKGVIWYQGENNAGRAYQYRTAFPLLINDWRKRWGQGDFPFYFVQLASWKAANGNSNSGSSWAELREAQAMTLALPNTGMAVTIDIGETGDIHPRNKQDVGKRLAAVALNKTYGKDNAFSGPVFDTMQLDGNRAVLSFKYAEKGLTAKDKYGYVRGFEIAGKDKKFYYAKAVIQGNKIIVSNESVPNPVAVRYAWADDAGDANLYNKEGFPAAPFRTDQWDGITKNAKYTVR</sequence>
<dbReference type="Gene3D" id="3.40.50.1110">
    <property type="entry name" value="SGNH hydrolase"/>
    <property type="match status" value="2"/>
</dbReference>
<dbReference type="GO" id="GO:0005975">
    <property type="term" value="P:carbohydrate metabolic process"/>
    <property type="evidence" value="ECO:0007669"/>
    <property type="project" value="TreeGrafter"/>
</dbReference>
<dbReference type="AlphaFoldDB" id="A0AAE3IMJ9"/>
<dbReference type="PANTHER" id="PTHR22901:SF0">
    <property type="entry name" value="SIALATE O-ACETYLESTERASE"/>
    <property type="match status" value="1"/>
</dbReference>
<dbReference type="SUPFAM" id="SSF52266">
    <property type="entry name" value="SGNH hydrolase"/>
    <property type="match status" value="1"/>
</dbReference>
<dbReference type="Proteomes" id="UP001209317">
    <property type="component" value="Unassembled WGS sequence"/>
</dbReference>
<organism evidence="3 4">
    <name type="scientific">Haoranjiania flava</name>
    <dbReference type="NCBI Taxonomy" id="1856322"/>
    <lineage>
        <taxon>Bacteria</taxon>
        <taxon>Pseudomonadati</taxon>
        <taxon>Bacteroidota</taxon>
        <taxon>Chitinophagia</taxon>
        <taxon>Chitinophagales</taxon>
        <taxon>Chitinophagaceae</taxon>
        <taxon>Haoranjiania</taxon>
    </lineage>
</organism>
<name>A0AAE3IMJ9_9BACT</name>
<dbReference type="SUPFAM" id="SSF49785">
    <property type="entry name" value="Galactose-binding domain-like"/>
    <property type="match status" value="1"/>
</dbReference>
<evidence type="ECO:0000256" key="1">
    <source>
        <dbReference type="ARBA" id="ARBA00022801"/>
    </source>
</evidence>
<dbReference type="InterPro" id="IPR036514">
    <property type="entry name" value="SGNH_hydro_sf"/>
</dbReference>
<dbReference type="GO" id="GO:0001681">
    <property type="term" value="F:sialate O-acetylesterase activity"/>
    <property type="evidence" value="ECO:0007669"/>
    <property type="project" value="InterPro"/>
</dbReference>